<feature type="compositionally biased region" description="Basic and acidic residues" evidence="7">
    <location>
        <begin position="1"/>
        <end position="24"/>
    </location>
</feature>
<dbReference type="PROSITE" id="PS00107">
    <property type="entry name" value="PROTEIN_KINASE_ATP"/>
    <property type="match status" value="1"/>
</dbReference>
<feature type="region of interest" description="Disordered" evidence="7">
    <location>
        <begin position="1"/>
        <end position="35"/>
    </location>
</feature>
<keyword evidence="9" id="KW-1185">Reference proteome</keyword>
<reference evidence="10" key="1">
    <citation type="submission" date="2025-08" db="UniProtKB">
        <authorList>
            <consortium name="RefSeq"/>
        </authorList>
    </citation>
    <scope>IDENTIFICATION</scope>
</reference>
<keyword evidence="1" id="KW-0723">Serine/threonine-protein kinase</keyword>
<dbReference type="SUPFAM" id="SSF56112">
    <property type="entry name" value="Protein kinase-like (PK-like)"/>
    <property type="match status" value="1"/>
</dbReference>
<dbReference type="Pfam" id="PF00069">
    <property type="entry name" value="Pkinase"/>
    <property type="match status" value="1"/>
</dbReference>
<dbReference type="Proteomes" id="UP000695022">
    <property type="component" value="Unplaced"/>
</dbReference>
<evidence type="ECO:0000313" key="9">
    <source>
        <dbReference type="Proteomes" id="UP000695022"/>
    </source>
</evidence>
<evidence type="ECO:0000313" key="10">
    <source>
        <dbReference type="RefSeq" id="XP_014678639.1"/>
    </source>
</evidence>
<dbReference type="GeneID" id="106818442"/>
<protein>
    <submittedName>
        <fullName evidence="10">cGMP-dependent protein kinase, isozyme 1-like isoform X1</fullName>
    </submittedName>
</protein>
<evidence type="ECO:0000256" key="3">
    <source>
        <dbReference type="ARBA" id="ARBA00022741"/>
    </source>
</evidence>
<name>A0ABM1F2G8_PRICU</name>
<proteinExistence type="predicted"/>
<dbReference type="Gene3D" id="3.30.200.20">
    <property type="entry name" value="Phosphorylase Kinase, domain 1"/>
    <property type="match status" value="1"/>
</dbReference>
<evidence type="ECO:0000256" key="4">
    <source>
        <dbReference type="ARBA" id="ARBA00022777"/>
    </source>
</evidence>
<evidence type="ECO:0000256" key="5">
    <source>
        <dbReference type="ARBA" id="ARBA00022840"/>
    </source>
</evidence>
<keyword evidence="2" id="KW-0808">Transferase</keyword>
<evidence type="ECO:0000256" key="1">
    <source>
        <dbReference type="ARBA" id="ARBA00022527"/>
    </source>
</evidence>
<keyword evidence="5 6" id="KW-0067">ATP-binding</keyword>
<keyword evidence="3 6" id="KW-0547">Nucleotide-binding</keyword>
<dbReference type="InterPro" id="IPR011009">
    <property type="entry name" value="Kinase-like_dom_sf"/>
</dbReference>
<evidence type="ECO:0000256" key="2">
    <source>
        <dbReference type="ARBA" id="ARBA00022679"/>
    </source>
</evidence>
<dbReference type="RefSeq" id="XP_014678639.1">
    <property type="nucleotide sequence ID" value="XM_014823153.1"/>
</dbReference>
<keyword evidence="4" id="KW-0418">Kinase</keyword>
<sequence length="203" mass="23050">MSMEESRLSQKKSGDQLKQLEHQQEAPPSPADDVFIVAPPAEEKRQQADVAPPPVDTCVEALRLAEKKQEYTGPFSFLKGSNSSGTDERSLTPLPSCVDPEFVTLRLEDLEVVATLGMGGFGRVELVALSADKTRTFALKCLKKKHIVDTRQQDHIYSEKKIMMEARCPYICRMYKTFKDRKYVYMMLEVCLGGELWTILRDR</sequence>
<organism evidence="9 10">
    <name type="scientific">Priapulus caudatus</name>
    <name type="common">Priapulid worm</name>
    <dbReference type="NCBI Taxonomy" id="37621"/>
    <lineage>
        <taxon>Eukaryota</taxon>
        <taxon>Metazoa</taxon>
        <taxon>Ecdysozoa</taxon>
        <taxon>Scalidophora</taxon>
        <taxon>Priapulida</taxon>
        <taxon>Priapulimorpha</taxon>
        <taxon>Priapulimorphida</taxon>
        <taxon>Priapulidae</taxon>
        <taxon>Priapulus</taxon>
    </lineage>
</organism>
<accession>A0ABM1F2G8</accession>
<feature type="domain" description="Protein kinase" evidence="8">
    <location>
        <begin position="110"/>
        <end position="203"/>
    </location>
</feature>
<dbReference type="PANTHER" id="PTHR24353">
    <property type="entry name" value="CYCLIC NUCLEOTIDE-DEPENDENT PROTEIN KINASE"/>
    <property type="match status" value="1"/>
</dbReference>
<dbReference type="PANTHER" id="PTHR24353:SF147">
    <property type="entry name" value="CGMP-DEPENDENT SERINE_THREONIN PROTEIN KINASE-RELATED"/>
    <property type="match status" value="1"/>
</dbReference>
<dbReference type="InterPro" id="IPR000719">
    <property type="entry name" value="Prot_kinase_dom"/>
</dbReference>
<dbReference type="InterPro" id="IPR017441">
    <property type="entry name" value="Protein_kinase_ATP_BS"/>
</dbReference>
<evidence type="ECO:0000259" key="8">
    <source>
        <dbReference type="PROSITE" id="PS50011"/>
    </source>
</evidence>
<dbReference type="PROSITE" id="PS50011">
    <property type="entry name" value="PROTEIN_KINASE_DOM"/>
    <property type="match status" value="1"/>
</dbReference>
<feature type="binding site" evidence="6">
    <location>
        <position position="140"/>
    </location>
    <ligand>
        <name>ATP</name>
        <dbReference type="ChEBI" id="CHEBI:30616"/>
    </ligand>
</feature>
<evidence type="ECO:0000256" key="7">
    <source>
        <dbReference type="SAM" id="MobiDB-lite"/>
    </source>
</evidence>
<gene>
    <name evidence="10" type="primary">LOC106818442</name>
</gene>
<evidence type="ECO:0000256" key="6">
    <source>
        <dbReference type="PROSITE-ProRule" id="PRU10141"/>
    </source>
</evidence>